<dbReference type="InterPro" id="IPR013785">
    <property type="entry name" value="Aldolase_TIM"/>
</dbReference>
<dbReference type="Pfam" id="PF04055">
    <property type="entry name" value="Radical_SAM"/>
    <property type="match status" value="1"/>
</dbReference>
<evidence type="ECO:0000313" key="17">
    <source>
        <dbReference type="Proteomes" id="UP001596513"/>
    </source>
</evidence>
<evidence type="ECO:0000256" key="7">
    <source>
        <dbReference type="ARBA" id="ARBA00022679"/>
    </source>
</evidence>
<dbReference type="PIRSF" id="PIRSF006004">
    <property type="entry name" value="CHP00048"/>
    <property type="match status" value="1"/>
</dbReference>
<evidence type="ECO:0000256" key="4">
    <source>
        <dbReference type="ARBA" id="ARBA00022490"/>
    </source>
</evidence>
<comment type="miscellaneous">
    <text evidence="14">Reaction proceeds by a ping-pong mechanism involving intermediate methylation of a conserved cysteine residue.</text>
</comment>
<feature type="binding site" evidence="14">
    <location>
        <position position="129"/>
    </location>
    <ligand>
        <name>[4Fe-4S] cluster</name>
        <dbReference type="ChEBI" id="CHEBI:49883"/>
        <note>4Fe-4S-S-AdoMet</note>
    </ligand>
</feature>
<dbReference type="Proteomes" id="UP001596513">
    <property type="component" value="Unassembled WGS sequence"/>
</dbReference>
<accession>A0ABW2U0N5</accession>
<evidence type="ECO:0000256" key="14">
    <source>
        <dbReference type="HAMAP-Rule" id="MF_01849"/>
    </source>
</evidence>
<feature type="binding site" evidence="14">
    <location>
        <position position="122"/>
    </location>
    <ligand>
        <name>[4Fe-4S] cluster</name>
        <dbReference type="ChEBI" id="CHEBI:49883"/>
        <note>4Fe-4S-S-AdoMet</note>
    </ligand>
</feature>
<sequence>MLLELPLAPTPTKRDIRKTSPDDLKAFMVEHGEKPFRTKQVLEWLWKNTATSFEEMNNISLATRELLEAHFVINGVTVQNKQLSNDGTIKSAFKLFDGNIVEGVLIPHDTRMTACISSQVGCSLTCKFCATGYMDRKRNLDAAEIYDQVVRIREQCEAQYGTPLTNIVYMGMGEPLLNYANVVESVRRITAPDGLNMAPRRITISTAGIAKMIKKLADDDVKANLALSLHAPTDAKRNEIMPINEANSLAALKEALQYYHQKTGRKVTYEYIVFDGFNDSLEDAEHLFKIAKWLPCKVNLIEYNPIENADYQNAADDKITAFHKHLADRGVQTNIRRSRGKDIDAACGQARGEGEEGSGITTKTLSHKKAAGVLPAAFLWLNVLVRFISRPCQSGT</sequence>
<dbReference type="HAMAP" id="MF_01849">
    <property type="entry name" value="RNA_methyltr_RlmN"/>
    <property type="match status" value="1"/>
</dbReference>
<comment type="caution">
    <text evidence="16">The sequence shown here is derived from an EMBL/GenBank/DDBJ whole genome shotgun (WGS) entry which is preliminary data.</text>
</comment>
<keyword evidence="3 14" id="KW-0004">4Fe-4S</keyword>
<dbReference type="GO" id="GO:0032259">
    <property type="term" value="P:methylation"/>
    <property type="evidence" value="ECO:0007669"/>
    <property type="project" value="UniProtKB-KW"/>
</dbReference>
<dbReference type="SFLD" id="SFLDG01062">
    <property type="entry name" value="methyltransferase_(Class_A)"/>
    <property type="match status" value="1"/>
</dbReference>
<comment type="caution">
    <text evidence="14">Lacks conserved residue(s) required for the propagation of feature annotation.</text>
</comment>
<dbReference type="GO" id="GO:0008168">
    <property type="term" value="F:methyltransferase activity"/>
    <property type="evidence" value="ECO:0007669"/>
    <property type="project" value="UniProtKB-KW"/>
</dbReference>
<dbReference type="Gene3D" id="1.10.150.530">
    <property type="match status" value="1"/>
</dbReference>
<dbReference type="PANTHER" id="PTHR30544">
    <property type="entry name" value="23S RRNA METHYLTRANSFERASE"/>
    <property type="match status" value="1"/>
</dbReference>
<feature type="binding site" evidence="14">
    <location>
        <begin position="228"/>
        <end position="230"/>
    </location>
    <ligand>
        <name>S-adenosyl-L-methionine</name>
        <dbReference type="ChEBI" id="CHEBI:59789"/>
    </ligand>
</feature>
<dbReference type="InterPro" id="IPR027492">
    <property type="entry name" value="RNA_MTrfase_RlmN"/>
</dbReference>
<comment type="similarity">
    <text evidence="2 14">Belongs to the radical SAM superfamily. RlmN family.</text>
</comment>
<keyword evidence="10 14" id="KW-0479">Metal-binding</keyword>
<evidence type="ECO:0000256" key="13">
    <source>
        <dbReference type="ARBA" id="ARBA00023157"/>
    </source>
</evidence>
<evidence type="ECO:0000256" key="5">
    <source>
        <dbReference type="ARBA" id="ARBA00022552"/>
    </source>
</evidence>
<keyword evidence="7 14" id="KW-0808">Transferase</keyword>
<keyword evidence="12 14" id="KW-0411">Iron-sulfur</keyword>
<feature type="binding site" evidence="14">
    <location>
        <begin position="173"/>
        <end position="174"/>
    </location>
    <ligand>
        <name>S-adenosyl-L-methionine</name>
        <dbReference type="ChEBI" id="CHEBI:59789"/>
    </ligand>
</feature>
<keyword evidence="8 14" id="KW-0949">S-adenosyl-L-methionine</keyword>
<feature type="active site" description="S-methylcysteine intermediate" evidence="14">
    <location>
        <position position="347"/>
    </location>
</feature>
<protein>
    <recommendedName>
        <fullName evidence="14">Probable dual-specificity RNA methyltransferase RlmN</fullName>
        <ecNumber evidence="14">2.1.1.192</ecNumber>
    </recommendedName>
    <alternativeName>
        <fullName evidence="14">23S rRNA (adenine(2503)-C(2))-methyltransferase</fullName>
    </alternativeName>
    <alternativeName>
        <fullName evidence="14">23S rRNA m2A2503 methyltransferase</fullName>
    </alternativeName>
    <alternativeName>
        <fullName evidence="14">Ribosomal RNA large subunit methyltransferase N</fullName>
    </alternativeName>
    <alternativeName>
        <fullName evidence="14">tRNA (adenine(37)-C(2))-methyltransferase</fullName>
    </alternativeName>
    <alternativeName>
        <fullName evidence="14">tRNA m2A37 methyltransferase</fullName>
    </alternativeName>
</protein>
<dbReference type="InterPro" id="IPR004383">
    <property type="entry name" value="rRNA_lsu_MTrfase_RlmN/Cfr"/>
</dbReference>
<comment type="subcellular location">
    <subcellularLocation>
        <location evidence="1 14">Cytoplasm</location>
    </subcellularLocation>
</comment>
<dbReference type="PANTHER" id="PTHR30544:SF5">
    <property type="entry name" value="RADICAL SAM CORE DOMAIN-CONTAINING PROTEIN"/>
    <property type="match status" value="1"/>
</dbReference>
<keyword evidence="17" id="KW-1185">Reference proteome</keyword>
<dbReference type="SFLD" id="SFLDS00029">
    <property type="entry name" value="Radical_SAM"/>
    <property type="match status" value="1"/>
</dbReference>
<evidence type="ECO:0000256" key="10">
    <source>
        <dbReference type="ARBA" id="ARBA00022723"/>
    </source>
</evidence>
<comment type="function">
    <text evidence="14">Specifically methylates position 2 of adenine 2503 in 23S rRNA and position 2 of adenine 37 in tRNAs.</text>
</comment>
<dbReference type="InterPro" id="IPR058240">
    <property type="entry name" value="rSAM_sf"/>
</dbReference>
<dbReference type="InterPro" id="IPR007197">
    <property type="entry name" value="rSAM"/>
</dbReference>
<evidence type="ECO:0000256" key="9">
    <source>
        <dbReference type="ARBA" id="ARBA00022694"/>
    </source>
</evidence>
<feature type="binding site" evidence="14">
    <location>
        <position position="304"/>
    </location>
    <ligand>
        <name>S-adenosyl-L-methionine</name>
        <dbReference type="ChEBI" id="CHEBI:59789"/>
    </ligand>
</feature>
<feature type="binding site" evidence="14">
    <location>
        <position position="126"/>
    </location>
    <ligand>
        <name>[4Fe-4S] cluster</name>
        <dbReference type="ChEBI" id="CHEBI:49883"/>
        <note>4Fe-4S-S-AdoMet</note>
    </ligand>
</feature>
<dbReference type="EC" id="2.1.1.192" evidence="14"/>
<feature type="domain" description="Radical SAM core" evidence="15">
    <location>
        <begin position="108"/>
        <end position="342"/>
    </location>
</feature>
<organism evidence="16 17">
    <name type="scientific">Hymenobacter humi</name>
    <dbReference type="NCBI Taxonomy" id="1411620"/>
    <lineage>
        <taxon>Bacteria</taxon>
        <taxon>Pseudomonadati</taxon>
        <taxon>Bacteroidota</taxon>
        <taxon>Cytophagia</taxon>
        <taxon>Cytophagales</taxon>
        <taxon>Hymenobacteraceae</taxon>
        <taxon>Hymenobacter</taxon>
    </lineage>
</organism>
<keyword evidence="11 14" id="KW-0408">Iron</keyword>
<evidence type="ECO:0000256" key="3">
    <source>
        <dbReference type="ARBA" id="ARBA00022485"/>
    </source>
</evidence>
<gene>
    <name evidence="14 16" type="primary">rlmN</name>
    <name evidence="16" type="ORF">ACFQT0_06165</name>
</gene>
<dbReference type="CDD" id="cd01335">
    <property type="entry name" value="Radical_SAM"/>
    <property type="match status" value="1"/>
</dbReference>
<evidence type="ECO:0000256" key="6">
    <source>
        <dbReference type="ARBA" id="ARBA00022603"/>
    </source>
</evidence>
<dbReference type="RefSeq" id="WP_380201265.1">
    <property type="nucleotide sequence ID" value="NZ_JBHTEK010000001.1"/>
</dbReference>
<dbReference type="PROSITE" id="PS51918">
    <property type="entry name" value="RADICAL_SAM"/>
    <property type="match status" value="1"/>
</dbReference>
<dbReference type="Gene3D" id="3.20.20.70">
    <property type="entry name" value="Aldolase class I"/>
    <property type="match status" value="1"/>
</dbReference>
<dbReference type="Pfam" id="PF21016">
    <property type="entry name" value="RlmN_N"/>
    <property type="match status" value="1"/>
</dbReference>
<evidence type="ECO:0000259" key="15">
    <source>
        <dbReference type="PROSITE" id="PS51918"/>
    </source>
</evidence>
<evidence type="ECO:0000256" key="11">
    <source>
        <dbReference type="ARBA" id="ARBA00023004"/>
    </source>
</evidence>
<dbReference type="InterPro" id="IPR048641">
    <property type="entry name" value="RlmN_N"/>
</dbReference>
<keyword evidence="9 14" id="KW-0819">tRNA processing</keyword>
<keyword evidence="4 14" id="KW-0963">Cytoplasm</keyword>
<proteinExistence type="inferred from homology"/>
<comment type="catalytic activity">
    <reaction evidence="14">
        <text>adenosine(2503) in 23S rRNA + 2 reduced [2Fe-2S]-[ferredoxin] + 2 S-adenosyl-L-methionine = 2-methyladenosine(2503) in 23S rRNA + 5'-deoxyadenosine + L-methionine + 2 oxidized [2Fe-2S]-[ferredoxin] + S-adenosyl-L-homocysteine</text>
        <dbReference type="Rhea" id="RHEA:42916"/>
        <dbReference type="Rhea" id="RHEA-COMP:10000"/>
        <dbReference type="Rhea" id="RHEA-COMP:10001"/>
        <dbReference type="Rhea" id="RHEA-COMP:10152"/>
        <dbReference type="Rhea" id="RHEA-COMP:10282"/>
        <dbReference type="ChEBI" id="CHEBI:17319"/>
        <dbReference type="ChEBI" id="CHEBI:33737"/>
        <dbReference type="ChEBI" id="CHEBI:33738"/>
        <dbReference type="ChEBI" id="CHEBI:57844"/>
        <dbReference type="ChEBI" id="CHEBI:57856"/>
        <dbReference type="ChEBI" id="CHEBI:59789"/>
        <dbReference type="ChEBI" id="CHEBI:74411"/>
        <dbReference type="ChEBI" id="CHEBI:74497"/>
        <dbReference type="EC" id="2.1.1.192"/>
    </reaction>
</comment>
<dbReference type="NCBIfam" id="TIGR00048">
    <property type="entry name" value="rRNA_mod_RlmN"/>
    <property type="match status" value="1"/>
</dbReference>
<dbReference type="EMBL" id="JBHTEK010000001">
    <property type="protein sequence ID" value="MFC7667048.1"/>
    <property type="molecule type" value="Genomic_DNA"/>
</dbReference>
<evidence type="ECO:0000313" key="16">
    <source>
        <dbReference type="EMBL" id="MFC7667048.1"/>
    </source>
</evidence>
<evidence type="ECO:0000256" key="1">
    <source>
        <dbReference type="ARBA" id="ARBA00004496"/>
    </source>
</evidence>
<feature type="binding site" evidence="14">
    <location>
        <position position="205"/>
    </location>
    <ligand>
        <name>S-adenosyl-L-methionine</name>
        <dbReference type="ChEBI" id="CHEBI:59789"/>
    </ligand>
</feature>
<feature type="active site" description="Proton acceptor" evidence="14">
    <location>
        <position position="102"/>
    </location>
</feature>
<evidence type="ECO:0000256" key="12">
    <source>
        <dbReference type="ARBA" id="ARBA00023014"/>
    </source>
</evidence>
<comment type="catalytic activity">
    <reaction evidence="14">
        <text>adenosine(37) in tRNA + 2 reduced [2Fe-2S]-[ferredoxin] + 2 S-adenosyl-L-methionine = 2-methyladenosine(37) in tRNA + 5'-deoxyadenosine + L-methionine + 2 oxidized [2Fe-2S]-[ferredoxin] + S-adenosyl-L-homocysteine</text>
        <dbReference type="Rhea" id="RHEA:43332"/>
        <dbReference type="Rhea" id="RHEA-COMP:10000"/>
        <dbReference type="Rhea" id="RHEA-COMP:10001"/>
        <dbReference type="Rhea" id="RHEA-COMP:10162"/>
        <dbReference type="Rhea" id="RHEA-COMP:10485"/>
        <dbReference type="ChEBI" id="CHEBI:17319"/>
        <dbReference type="ChEBI" id="CHEBI:33737"/>
        <dbReference type="ChEBI" id="CHEBI:33738"/>
        <dbReference type="ChEBI" id="CHEBI:57844"/>
        <dbReference type="ChEBI" id="CHEBI:57856"/>
        <dbReference type="ChEBI" id="CHEBI:59789"/>
        <dbReference type="ChEBI" id="CHEBI:74411"/>
        <dbReference type="ChEBI" id="CHEBI:74497"/>
        <dbReference type="EC" id="2.1.1.192"/>
    </reaction>
</comment>
<dbReference type="SFLD" id="SFLDF00275">
    <property type="entry name" value="adenosine_C2_methyltransferase"/>
    <property type="match status" value="1"/>
</dbReference>
<dbReference type="SUPFAM" id="SSF102114">
    <property type="entry name" value="Radical SAM enzymes"/>
    <property type="match status" value="1"/>
</dbReference>
<evidence type="ECO:0000256" key="2">
    <source>
        <dbReference type="ARBA" id="ARBA00007544"/>
    </source>
</evidence>
<comment type="cofactor">
    <cofactor evidence="14">
        <name>[4Fe-4S] cluster</name>
        <dbReference type="ChEBI" id="CHEBI:49883"/>
    </cofactor>
    <text evidence="14">Binds 1 [4Fe-4S] cluster. The cluster is coordinated with 3 cysteines and an exchangeable S-adenosyl-L-methionine.</text>
</comment>
<dbReference type="InterPro" id="IPR040072">
    <property type="entry name" value="Methyltransferase_A"/>
</dbReference>
<reference evidence="17" key="1">
    <citation type="journal article" date="2019" name="Int. J. Syst. Evol. Microbiol.">
        <title>The Global Catalogue of Microorganisms (GCM) 10K type strain sequencing project: providing services to taxonomists for standard genome sequencing and annotation.</title>
        <authorList>
            <consortium name="The Broad Institute Genomics Platform"/>
            <consortium name="The Broad Institute Genome Sequencing Center for Infectious Disease"/>
            <person name="Wu L."/>
            <person name="Ma J."/>
        </authorList>
    </citation>
    <scope>NUCLEOTIDE SEQUENCE [LARGE SCALE GENOMIC DNA]</scope>
    <source>
        <strain evidence="17">JCM 19635</strain>
    </source>
</reference>
<keyword evidence="13 14" id="KW-1015">Disulfide bond</keyword>
<keyword evidence="5 14" id="KW-0698">rRNA processing</keyword>
<keyword evidence="6 14" id="KW-0489">Methyltransferase</keyword>
<name>A0ABW2U0N5_9BACT</name>
<evidence type="ECO:0000256" key="8">
    <source>
        <dbReference type="ARBA" id="ARBA00022691"/>
    </source>
</evidence>